<dbReference type="AlphaFoldDB" id="A0A1F4ZVF3"/>
<dbReference type="EMBL" id="MEXR01000032">
    <property type="protein sequence ID" value="OGD09427.1"/>
    <property type="molecule type" value="Genomic_DNA"/>
</dbReference>
<dbReference type="STRING" id="1797263.A2397_01930"/>
<evidence type="ECO:0000313" key="2">
    <source>
        <dbReference type="Proteomes" id="UP000176424"/>
    </source>
</evidence>
<proteinExistence type="predicted"/>
<organism evidence="1 2">
    <name type="scientific">Candidatus Amesbacteria bacterium RIFOXYB1_FULL_44_23</name>
    <dbReference type="NCBI Taxonomy" id="1797263"/>
    <lineage>
        <taxon>Bacteria</taxon>
        <taxon>Candidatus Amesiibacteriota</taxon>
    </lineage>
</organism>
<name>A0A1F4ZVF3_9BACT</name>
<reference evidence="1 2" key="1">
    <citation type="journal article" date="2016" name="Nat. Commun.">
        <title>Thousands of microbial genomes shed light on interconnected biogeochemical processes in an aquifer system.</title>
        <authorList>
            <person name="Anantharaman K."/>
            <person name="Brown C.T."/>
            <person name="Hug L.A."/>
            <person name="Sharon I."/>
            <person name="Castelle C.J."/>
            <person name="Probst A.J."/>
            <person name="Thomas B.C."/>
            <person name="Singh A."/>
            <person name="Wilkins M.J."/>
            <person name="Karaoz U."/>
            <person name="Brodie E.L."/>
            <person name="Williams K.H."/>
            <person name="Hubbard S.S."/>
            <person name="Banfield J.F."/>
        </authorList>
    </citation>
    <scope>NUCLEOTIDE SEQUENCE [LARGE SCALE GENOMIC DNA]</scope>
</reference>
<sequence>MFDKEIGDKYGPKNEPYLGARVLALLPRLIGKRGEFVVGLFSYLRWVDDLMDEGKQPTKSKLEFMERQMVLATGIDEIKPANPEPEEEFFSNLPWNVVPRETRHRVQMILGSVIDDVNNQGFKVRTDREIRHYNWRTMWPIMDGLFLVLNGKPAKPGVQVMRFLDACVRIGSLEGLGDDLSQEVIKLPVEFERETAVTKQSVLEKLDEKWFSAEKKRNLNEIAVNALGFLKLDIPAWQKLLCLGYAAEILVTKSLGVSLKKAIQGAVSETVDVGNLNETEAI</sequence>
<dbReference type="Proteomes" id="UP000176424">
    <property type="component" value="Unassembled WGS sequence"/>
</dbReference>
<evidence type="ECO:0000313" key="1">
    <source>
        <dbReference type="EMBL" id="OGD09427.1"/>
    </source>
</evidence>
<protein>
    <submittedName>
        <fullName evidence="1">Uncharacterized protein</fullName>
    </submittedName>
</protein>
<accession>A0A1F4ZVF3</accession>
<gene>
    <name evidence="1" type="ORF">A2397_01930</name>
</gene>
<comment type="caution">
    <text evidence="1">The sequence shown here is derived from an EMBL/GenBank/DDBJ whole genome shotgun (WGS) entry which is preliminary data.</text>
</comment>